<evidence type="ECO:0000256" key="9">
    <source>
        <dbReference type="PIRSR" id="PIRSR602401-1"/>
    </source>
</evidence>
<keyword evidence="6 9" id="KW-0408">Iron</keyword>
<evidence type="ECO:0000313" key="13">
    <source>
        <dbReference type="Proteomes" id="UP000663870"/>
    </source>
</evidence>
<dbReference type="InterPro" id="IPR036396">
    <property type="entry name" value="Cyt_P450_sf"/>
</dbReference>
<feature type="binding site" description="axial binding residue" evidence="9">
    <location>
        <position position="239"/>
    </location>
    <ligand>
        <name>heme</name>
        <dbReference type="ChEBI" id="CHEBI:30413"/>
    </ligand>
    <ligandPart>
        <name>Fe</name>
        <dbReference type="ChEBI" id="CHEBI:18248"/>
    </ligandPart>
</feature>
<keyword evidence="3 9" id="KW-0349">Heme</keyword>
<evidence type="ECO:0000256" key="5">
    <source>
        <dbReference type="ARBA" id="ARBA00023002"/>
    </source>
</evidence>
<keyword evidence="4 9" id="KW-0479">Metal-binding</keyword>
<gene>
    <name evidence="12" type="ORF">JXQ802_LOCUS58560</name>
</gene>
<evidence type="ECO:0000256" key="6">
    <source>
        <dbReference type="ARBA" id="ARBA00023004"/>
    </source>
</evidence>
<evidence type="ECO:0000256" key="10">
    <source>
        <dbReference type="RuleBase" id="RU000461"/>
    </source>
</evidence>
<dbReference type="InterPro" id="IPR002401">
    <property type="entry name" value="Cyt_P450_E_grp-I"/>
</dbReference>
<comment type="caution">
    <text evidence="12">The sequence shown here is derived from an EMBL/GenBank/DDBJ whole genome shotgun (WGS) entry which is preliminary data.</text>
</comment>
<dbReference type="PRINTS" id="PR00385">
    <property type="entry name" value="P450"/>
</dbReference>
<name>A0A816GQS9_9BILA</name>
<dbReference type="Gene3D" id="1.10.630.10">
    <property type="entry name" value="Cytochrome P450"/>
    <property type="match status" value="1"/>
</dbReference>
<accession>A0A816GQS9</accession>
<organism evidence="12 13">
    <name type="scientific">Rotaria sordida</name>
    <dbReference type="NCBI Taxonomy" id="392033"/>
    <lineage>
        <taxon>Eukaryota</taxon>
        <taxon>Metazoa</taxon>
        <taxon>Spiralia</taxon>
        <taxon>Gnathifera</taxon>
        <taxon>Rotifera</taxon>
        <taxon>Eurotatoria</taxon>
        <taxon>Bdelloidea</taxon>
        <taxon>Philodinida</taxon>
        <taxon>Philodinidae</taxon>
        <taxon>Rotaria</taxon>
    </lineage>
</organism>
<keyword evidence="7 10" id="KW-0503">Monooxygenase</keyword>
<dbReference type="GO" id="GO:0008395">
    <property type="term" value="F:steroid hydroxylase activity"/>
    <property type="evidence" value="ECO:0007669"/>
    <property type="project" value="TreeGrafter"/>
</dbReference>
<dbReference type="Proteomes" id="UP000663870">
    <property type="component" value="Unassembled WGS sequence"/>
</dbReference>
<dbReference type="InterPro" id="IPR017972">
    <property type="entry name" value="Cyt_P450_CS"/>
</dbReference>
<dbReference type="GO" id="GO:0016705">
    <property type="term" value="F:oxidoreductase activity, acting on paired donors, with incorporation or reduction of molecular oxygen"/>
    <property type="evidence" value="ECO:0007669"/>
    <property type="project" value="InterPro"/>
</dbReference>
<evidence type="ECO:0000313" key="12">
    <source>
        <dbReference type="EMBL" id="CAF1677160.1"/>
    </source>
</evidence>
<evidence type="ECO:0000256" key="4">
    <source>
        <dbReference type="ARBA" id="ARBA00022723"/>
    </source>
</evidence>
<comment type="function">
    <text evidence="8">Cytochromes P450 are a group of heme-thiolate monooxygenases. They oxidize a variety of structurally unrelated compounds, including steroids, fatty acids, and xenobiotics.</text>
</comment>
<dbReference type="PANTHER" id="PTHR24302">
    <property type="entry name" value="CYTOCHROME P450 FAMILY 3"/>
    <property type="match status" value="1"/>
</dbReference>
<comment type="cofactor">
    <cofactor evidence="1 9">
        <name>heme</name>
        <dbReference type="ChEBI" id="CHEBI:30413"/>
    </cofactor>
</comment>
<dbReference type="PROSITE" id="PS00086">
    <property type="entry name" value="CYTOCHROME_P450"/>
    <property type="match status" value="1"/>
</dbReference>
<keyword evidence="5 10" id="KW-0560">Oxidoreductase</keyword>
<dbReference type="InterPro" id="IPR001128">
    <property type="entry name" value="Cyt_P450"/>
</dbReference>
<dbReference type="PANTHER" id="PTHR24302:SF15">
    <property type="entry name" value="FATTY-ACID PEROXYGENASE"/>
    <property type="match status" value="1"/>
</dbReference>
<dbReference type="GO" id="GO:0005506">
    <property type="term" value="F:iron ion binding"/>
    <property type="evidence" value="ECO:0007669"/>
    <property type="project" value="InterPro"/>
</dbReference>
<dbReference type="EMBL" id="CAJNOL010017047">
    <property type="protein sequence ID" value="CAF1677160.1"/>
    <property type="molecule type" value="Genomic_DNA"/>
</dbReference>
<evidence type="ECO:0008006" key="14">
    <source>
        <dbReference type="Google" id="ProtNLM"/>
    </source>
</evidence>
<sequence length="278" mass="32583">MKIVISPRLAGYLAKKGYSMLPYDAVNYITNLVNQILARRRQHLERRNDFIQIMVDHEEEVKDDEQINQQIEKAEQQKQQWRTLKKTLNDKEIFSQALVFLVAGYETTSVLMSFFFYVMATEPVIQEKVYEEIRQELGDDEVTHEKLSQLTYLDMTINETLRMYPPFIRFDRVASYDYKLGDYPIPKGSLINIPIYPIHHDPNLWPEPEKFIPERFSSTEKAKRHPMAFLPFGDGPRNCIGMRFALLETKLAIAKALRVVEFQKCEKTEVPLQLGKMA</sequence>
<keyword evidence="11" id="KW-0175">Coiled coil</keyword>
<evidence type="ECO:0000256" key="1">
    <source>
        <dbReference type="ARBA" id="ARBA00001971"/>
    </source>
</evidence>
<feature type="non-terminal residue" evidence="12">
    <location>
        <position position="278"/>
    </location>
</feature>
<dbReference type="FunFam" id="1.10.630.10:FF:000182">
    <property type="entry name" value="Cytochrome P450 3A4"/>
    <property type="match status" value="1"/>
</dbReference>
<reference evidence="12" key="1">
    <citation type="submission" date="2021-02" db="EMBL/GenBank/DDBJ databases">
        <authorList>
            <person name="Nowell W R."/>
        </authorList>
    </citation>
    <scope>NUCLEOTIDE SEQUENCE</scope>
</reference>
<comment type="similarity">
    <text evidence="2 10">Belongs to the cytochrome P450 family.</text>
</comment>
<evidence type="ECO:0000256" key="2">
    <source>
        <dbReference type="ARBA" id="ARBA00010617"/>
    </source>
</evidence>
<feature type="coiled-coil region" evidence="11">
    <location>
        <begin position="54"/>
        <end position="91"/>
    </location>
</feature>
<dbReference type="AlphaFoldDB" id="A0A816GQS9"/>
<evidence type="ECO:0000256" key="7">
    <source>
        <dbReference type="ARBA" id="ARBA00023033"/>
    </source>
</evidence>
<evidence type="ECO:0000256" key="8">
    <source>
        <dbReference type="ARBA" id="ARBA00043906"/>
    </source>
</evidence>
<keyword evidence="13" id="KW-1185">Reference proteome</keyword>
<dbReference type="GO" id="GO:0020037">
    <property type="term" value="F:heme binding"/>
    <property type="evidence" value="ECO:0007669"/>
    <property type="project" value="InterPro"/>
</dbReference>
<dbReference type="PRINTS" id="PR00463">
    <property type="entry name" value="EP450I"/>
</dbReference>
<evidence type="ECO:0000256" key="3">
    <source>
        <dbReference type="ARBA" id="ARBA00022617"/>
    </source>
</evidence>
<dbReference type="InterPro" id="IPR050705">
    <property type="entry name" value="Cytochrome_P450_3A"/>
</dbReference>
<dbReference type="Pfam" id="PF00067">
    <property type="entry name" value="p450"/>
    <property type="match status" value="1"/>
</dbReference>
<dbReference type="SUPFAM" id="SSF48264">
    <property type="entry name" value="Cytochrome P450"/>
    <property type="match status" value="1"/>
</dbReference>
<evidence type="ECO:0000256" key="11">
    <source>
        <dbReference type="SAM" id="Coils"/>
    </source>
</evidence>
<proteinExistence type="inferred from homology"/>
<protein>
    <recommendedName>
        <fullName evidence="14">Cytochrome P450</fullName>
    </recommendedName>
</protein>